<evidence type="ECO:0000256" key="4">
    <source>
        <dbReference type="ARBA" id="ARBA00022801"/>
    </source>
</evidence>
<dbReference type="EMBL" id="DSUJ01000011">
    <property type="protein sequence ID" value="HFI92641.1"/>
    <property type="molecule type" value="Genomic_DNA"/>
</dbReference>
<dbReference type="PANTHER" id="PTHR43758">
    <property type="entry name" value="7,8-DIHYDRO-8-OXOGUANINE TRIPHOSPHATASE"/>
    <property type="match status" value="1"/>
</dbReference>
<dbReference type="InterPro" id="IPR020476">
    <property type="entry name" value="Nudix_hydrolase"/>
</dbReference>
<dbReference type="AlphaFoldDB" id="A0A7V3E867"/>
<dbReference type="PRINTS" id="PR00502">
    <property type="entry name" value="NUDIXFAMILY"/>
</dbReference>
<name>A0A7V3E867_9BACT</name>
<dbReference type="PROSITE" id="PS00893">
    <property type="entry name" value="NUDIX_BOX"/>
    <property type="match status" value="1"/>
</dbReference>
<dbReference type="GO" id="GO:0005737">
    <property type="term" value="C:cytoplasm"/>
    <property type="evidence" value="ECO:0007669"/>
    <property type="project" value="TreeGrafter"/>
</dbReference>
<evidence type="ECO:0000256" key="1">
    <source>
        <dbReference type="ARBA" id="ARBA00001946"/>
    </source>
</evidence>
<evidence type="ECO:0000256" key="2">
    <source>
        <dbReference type="ARBA" id="ARBA00005582"/>
    </source>
</evidence>
<evidence type="ECO:0000256" key="5">
    <source>
        <dbReference type="ARBA" id="ARBA00022842"/>
    </source>
</evidence>
<dbReference type="RefSeq" id="WP_304147206.1">
    <property type="nucleotide sequence ID" value="NZ_JAOAIE010000105.1"/>
</dbReference>
<evidence type="ECO:0000313" key="8">
    <source>
        <dbReference type="EMBL" id="HFI92641.1"/>
    </source>
</evidence>
<dbReference type="InterPro" id="IPR003562">
    <property type="entry name" value="Mutator_MutX_prot"/>
</dbReference>
<sequence>MKLATLCYVLDKKTNSTLMIYRNKKQNDYHEGKWNGLGGKFEQGESPEECAIREIEEESGLKVKSVKMKGFITFPLFDGKDDWYVFLFTSDDFEGNLIDSPEGHLEWIPNNKLTEINLWEGDKIFIPWLFEDKFFSAKFNYENGRFVGYEVNFYC</sequence>
<comment type="similarity">
    <text evidence="2 6">Belongs to the Nudix hydrolase family.</text>
</comment>
<comment type="caution">
    <text evidence="8">The sequence shown here is derived from an EMBL/GenBank/DDBJ whole genome shotgun (WGS) entry which is preliminary data.</text>
</comment>
<comment type="cofactor">
    <cofactor evidence="1">
        <name>Mg(2+)</name>
        <dbReference type="ChEBI" id="CHEBI:18420"/>
    </cofactor>
</comment>
<dbReference type="CDD" id="cd18886">
    <property type="entry name" value="NUDIX_MutT_Nudt1"/>
    <property type="match status" value="1"/>
</dbReference>
<dbReference type="GO" id="GO:0046872">
    <property type="term" value="F:metal ion binding"/>
    <property type="evidence" value="ECO:0007669"/>
    <property type="project" value="UniProtKB-KW"/>
</dbReference>
<keyword evidence="5" id="KW-0460">Magnesium</keyword>
<keyword evidence="4 6" id="KW-0378">Hydrolase</keyword>
<proteinExistence type="inferred from homology"/>
<accession>A0A7V3E867</accession>
<dbReference type="SUPFAM" id="SSF55811">
    <property type="entry name" value="Nudix"/>
    <property type="match status" value="1"/>
</dbReference>
<dbReference type="InterPro" id="IPR000086">
    <property type="entry name" value="NUDIX_hydrolase_dom"/>
</dbReference>
<protein>
    <submittedName>
        <fullName evidence="8">8-oxo-dGTP diphosphatase</fullName>
    </submittedName>
</protein>
<dbReference type="PRINTS" id="PR01402">
    <property type="entry name" value="MUTATORMUTX"/>
</dbReference>
<dbReference type="Pfam" id="PF00293">
    <property type="entry name" value="NUDIX"/>
    <property type="match status" value="1"/>
</dbReference>
<dbReference type="InterPro" id="IPR020084">
    <property type="entry name" value="NUDIX_hydrolase_CS"/>
</dbReference>
<evidence type="ECO:0000256" key="3">
    <source>
        <dbReference type="ARBA" id="ARBA00022723"/>
    </source>
</evidence>
<dbReference type="GO" id="GO:0008413">
    <property type="term" value="F:8-oxo-7,8-dihydroguanosine triphosphate pyrophosphatase activity"/>
    <property type="evidence" value="ECO:0007669"/>
    <property type="project" value="InterPro"/>
</dbReference>
<feature type="domain" description="Nudix hydrolase" evidence="7">
    <location>
        <begin position="1"/>
        <end position="131"/>
    </location>
</feature>
<dbReference type="InterPro" id="IPR015797">
    <property type="entry name" value="NUDIX_hydrolase-like_dom_sf"/>
</dbReference>
<evidence type="ECO:0000256" key="6">
    <source>
        <dbReference type="RuleBase" id="RU003476"/>
    </source>
</evidence>
<keyword evidence="3" id="KW-0479">Metal-binding</keyword>
<evidence type="ECO:0000259" key="7">
    <source>
        <dbReference type="PROSITE" id="PS51462"/>
    </source>
</evidence>
<organism evidence="8">
    <name type="scientific">Ignavibacterium album</name>
    <dbReference type="NCBI Taxonomy" id="591197"/>
    <lineage>
        <taxon>Bacteria</taxon>
        <taxon>Pseudomonadati</taxon>
        <taxon>Ignavibacteriota</taxon>
        <taxon>Ignavibacteria</taxon>
        <taxon>Ignavibacteriales</taxon>
        <taxon>Ignavibacteriaceae</taxon>
        <taxon>Ignavibacterium</taxon>
    </lineage>
</organism>
<reference evidence="8" key="1">
    <citation type="journal article" date="2020" name="mSystems">
        <title>Genome- and Community-Level Interaction Insights into Carbon Utilization and Element Cycling Functions of Hydrothermarchaeota in Hydrothermal Sediment.</title>
        <authorList>
            <person name="Zhou Z."/>
            <person name="Liu Y."/>
            <person name="Xu W."/>
            <person name="Pan J."/>
            <person name="Luo Z.H."/>
            <person name="Li M."/>
        </authorList>
    </citation>
    <scope>NUCLEOTIDE SEQUENCE [LARGE SCALE GENOMIC DNA]</scope>
    <source>
        <strain evidence="8">SpSt-479</strain>
    </source>
</reference>
<dbReference type="PROSITE" id="PS51462">
    <property type="entry name" value="NUDIX"/>
    <property type="match status" value="1"/>
</dbReference>
<gene>
    <name evidence="8" type="ORF">ENS31_14070</name>
</gene>
<dbReference type="GO" id="GO:0006281">
    <property type="term" value="P:DNA repair"/>
    <property type="evidence" value="ECO:0007669"/>
    <property type="project" value="InterPro"/>
</dbReference>
<dbReference type="Gene3D" id="3.90.79.10">
    <property type="entry name" value="Nucleoside Triphosphate Pyrophosphohydrolase"/>
    <property type="match status" value="1"/>
</dbReference>
<dbReference type="PANTHER" id="PTHR43758:SF2">
    <property type="entry name" value="OXIDIZED PURINE NUCLEOSIDE TRIPHOSPHATE HYDROLASE"/>
    <property type="match status" value="1"/>
</dbReference>